<dbReference type="OrthoDB" id="1426537at2"/>
<gene>
    <name evidence="2" type="ORF">EAS64_10615</name>
</gene>
<dbReference type="InterPro" id="IPR007560">
    <property type="entry name" value="Restrct_endonuc_IV_Mrr"/>
</dbReference>
<dbReference type="InterPro" id="IPR011335">
    <property type="entry name" value="Restrct_endonuc-II-like"/>
</dbReference>
<dbReference type="Pfam" id="PF04471">
    <property type="entry name" value="Mrr_cat"/>
    <property type="match status" value="1"/>
</dbReference>
<dbReference type="RefSeq" id="WP_145852771.1">
    <property type="nucleotide sequence ID" value="NZ_RPFW01000002.1"/>
</dbReference>
<keyword evidence="3" id="KW-1185">Reference proteome</keyword>
<reference evidence="2 3" key="1">
    <citation type="submission" date="2018-11" db="EMBL/GenBank/DDBJ databases">
        <title>Trebonia kvetii gen.nov., sp.nov., a novel acidophilic actinobacterium, and proposal of the new actinobacterial family Treboniaceae fam. nov.</title>
        <authorList>
            <person name="Rapoport D."/>
            <person name="Sagova-Mareckova M."/>
            <person name="Sedlacek I."/>
            <person name="Provaznik J."/>
            <person name="Kralova S."/>
            <person name="Pavlinic D."/>
            <person name="Benes V."/>
            <person name="Kopecky J."/>
        </authorList>
    </citation>
    <scope>NUCLEOTIDE SEQUENCE [LARGE SCALE GENOMIC DNA]</scope>
    <source>
        <strain evidence="2 3">15Tr583</strain>
    </source>
</reference>
<sequence length="191" mass="20505">MTAINPERVAAFFAAGDQATTAAARGRALEDLIVYLFELIPGITVTARNELNAFAAEEIDVAFWNEGDPSGLRQFDHILLVECKNWSGPAGYPELAIFQQKLASRGRPLGIFVAAAGITGDPAVLTAAHSVLAQALQQGREIIVLTRREIEQLTDTAQLVRLLKQKRAQLAVSGTIFQADRKGSPPVALGT</sequence>
<dbReference type="GO" id="GO:0009307">
    <property type="term" value="P:DNA restriction-modification system"/>
    <property type="evidence" value="ECO:0007669"/>
    <property type="project" value="InterPro"/>
</dbReference>
<accession>A0A6P2C3J9</accession>
<dbReference type="SUPFAM" id="SSF52980">
    <property type="entry name" value="Restriction endonuclease-like"/>
    <property type="match status" value="1"/>
</dbReference>
<evidence type="ECO:0000259" key="1">
    <source>
        <dbReference type="Pfam" id="PF04471"/>
    </source>
</evidence>
<dbReference type="GO" id="GO:0003677">
    <property type="term" value="F:DNA binding"/>
    <property type="evidence" value="ECO:0007669"/>
    <property type="project" value="InterPro"/>
</dbReference>
<dbReference type="AlphaFoldDB" id="A0A6P2C3J9"/>
<feature type="domain" description="Restriction endonuclease type IV Mrr" evidence="1">
    <location>
        <begin position="26"/>
        <end position="121"/>
    </location>
</feature>
<proteinExistence type="predicted"/>
<evidence type="ECO:0000313" key="3">
    <source>
        <dbReference type="Proteomes" id="UP000460272"/>
    </source>
</evidence>
<dbReference type="GO" id="GO:0004519">
    <property type="term" value="F:endonuclease activity"/>
    <property type="evidence" value="ECO:0007669"/>
    <property type="project" value="InterPro"/>
</dbReference>
<comment type="caution">
    <text evidence="2">The sequence shown here is derived from an EMBL/GenBank/DDBJ whole genome shotgun (WGS) entry which is preliminary data.</text>
</comment>
<protein>
    <recommendedName>
        <fullName evidence="1">Restriction endonuclease type IV Mrr domain-containing protein</fullName>
    </recommendedName>
</protein>
<dbReference type="Proteomes" id="UP000460272">
    <property type="component" value="Unassembled WGS sequence"/>
</dbReference>
<dbReference type="EMBL" id="RPFW01000002">
    <property type="protein sequence ID" value="TVZ05065.1"/>
    <property type="molecule type" value="Genomic_DNA"/>
</dbReference>
<name>A0A6P2C3J9_9ACTN</name>
<organism evidence="2 3">
    <name type="scientific">Trebonia kvetii</name>
    <dbReference type="NCBI Taxonomy" id="2480626"/>
    <lineage>
        <taxon>Bacteria</taxon>
        <taxon>Bacillati</taxon>
        <taxon>Actinomycetota</taxon>
        <taxon>Actinomycetes</taxon>
        <taxon>Streptosporangiales</taxon>
        <taxon>Treboniaceae</taxon>
        <taxon>Trebonia</taxon>
    </lineage>
</organism>
<evidence type="ECO:0000313" key="2">
    <source>
        <dbReference type="EMBL" id="TVZ05065.1"/>
    </source>
</evidence>